<comment type="caution">
    <text evidence="2">The sequence shown here is derived from an EMBL/GenBank/DDBJ whole genome shotgun (WGS) entry which is preliminary data.</text>
</comment>
<dbReference type="InterPro" id="IPR030678">
    <property type="entry name" value="Peptide/Ni-bd"/>
</dbReference>
<keyword evidence="3" id="KW-1185">Reference proteome</keyword>
<proteinExistence type="predicted"/>
<dbReference type="PANTHER" id="PTHR30290">
    <property type="entry name" value="PERIPLASMIC BINDING COMPONENT OF ABC TRANSPORTER"/>
    <property type="match status" value="1"/>
</dbReference>
<dbReference type="Gene3D" id="3.90.76.10">
    <property type="entry name" value="Dipeptide-binding Protein, Domain 1"/>
    <property type="match status" value="1"/>
</dbReference>
<accession>A0A4S3PIS4</accession>
<dbReference type="AlphaFoldDB" id="A0A4S3PIS4"/>
<dbReference type="GO" id="GO:0015833">
    <property type="term" value="P:peptide transport"/>
    <property type="evidence" value="ECO:0007669"/>
    <property type="project" value="TreeGrafter"/>
</dbReference>
<dbReference type="InterPro" id="IPR039424">
    <property type="entry name" value="SBP_5"/>
</dbReference>
<dbReference type="Gene3D" id="3.10.105.10">
    <property type="entry name" value="Dipeptide-binding Protein, Domain 3"/>
    <property type="match status" value="1"/>
</dbReference>
<gene>
    <name evidence="2" type="ORF">E1I69_22860</name>
</gene>
<dbReference type="GO" id="GO:0043190">
    <property type="term" value="C:ATP-binding cassette (ABC) transporter complex"/>
    <property type="evidence" value="ECO:0007669"/>
    <property type="project" value="InterPro"/>
</dbReference>
<evidence type="ECO:0000313" key="2">
    <source>
        <dbReference type="EMBL" id="THE09297.1"/>
    </source>
</evidence>
<evidence type="ECO:0000313" key="3">
    <source>
        <dbReference type="Proteomes" id="UP000306477"/>
    </source>
</evidence>
<dbReference type="GO" id="GO:0042597">
    <property type="term" value="C:periplasmic space"/>
    <property type="evidence" value="ECO:0007669"/>
    <property type="project" value="UniProtKB-ARBA"/>
</dbReference>
<organism evidence="2 3">
    <name type="scientific">Bacillus timonensis</name>
    <dbReference type="NCBI Taxonomy" id="1033734"/>
    <lineage>
        <taxon>Bacteria</taxon>
        <taxon>Bacillati</taxon>
        <taxon>Bacillota</taxon>
        <taxon>Bacilli</taxon>
        <taxon>Bacillales</taxon>
        <taxon>Bacillaceae</taxon>
        <taxon>Bacillus</taxon>
    </lineage>
</organism>
<feature type="domain" description="Solute-binding protein family 5" evidence="1">
    <location>
        <begin position="67"/>
        <end position="386"/>
    </location>
</feature>
<sequence>MNFSNEIRGLLGIKHDQTELKDVLYAFKARDIKSLDPLRVSFALETHLLEYLGDTLIRYDNENNCFIPHIAHHFDVDTSGKVWTFYLRKGVFFHNHDYVTSTDVAYTINRFKNTPPSYSWLVRNIQKVECPHPYKVEIHLDEPNPFLLRYLSAPIFCILPSNVEFEELEWSGTGPFLVKERTNIKLVLQANDFYFKERPLIDEIQFYHVSNEAVKMLYLSSEEDMSQIKPTRHKITNSGVQLLSFNLNRKNIIQQKTFREAIFHLFDVQKMAKDLEIDLVEASSLDIERSKSRSKSSNDIQTLIQLSGYGGEILNLYCFDHERARREGEWLKKEANKYGVHMNVYPTSYPDVLKEGIEEEIDMLIMGLSLSFDKHLAFSYAFMNKSFMFNRLFSKKIEELVHRKIRLFELESDIVKRTQIMDEVELYLQSELAMFFLYHPIITRNLDSNIRDVESHSFGHIDYTKVWIPN</sequence>
<dbReference type="Gene3D" id="3.40.190.10">
    <property type="entry name" value="Periplasmic binding protein-like II"/>
    <property type="match status" value="1"/>
</dbReference>
<dbReference type="OrthoDB" id="5894719at2"/>
<dbReference type="InterPro" id="IPR000914">
    <property type="entry name" value="SBP_5_dom"/>
</dbReference>
<dbReference type="Proteomes" id="UP000306477">
    <property type="component" value="Unassembled WGS sequence"/>
</dbReference>
<dbReference type="PIRSF" id="PIRSF002741">
    <property type="entry name" value="MppA"/>
    <property type="match status" value="1"/>
</dbReference>
<reference evidence="2 3" key="1">
    <citation type="journal article" date="2019" name="Indoor Air">
        <title>Impacts of indoor surface finishes on bacterial viability.</title>
        <authorList>
            <person name="Hu J."/>
            <person name="Maamar S.B."/>
            <person name="Glawe A.J."/>
            <person name="Gottel N."/>
            <person name="Gilbert J.A."/>
            <person name="Hartmann E.M."/>
        </authorList>
    </citation>
    <scope>NUCLEOTIDE SEQUENCE [LARGE SCALE GENOMIC DNA]</scope>
    <source>
        <strain evidence="2 3">AF060A6</strain>
    </source>
</reference>
<dbReference type="GO" id="GO:1904680">
    <property type="term" value="F:peptide transmembrane transporter activity"/>
    <property type="evidence" value="ECO:0007669"/>
    <property type="project" value="TreeGrafter"/>
</dbReference>
<dbReference type="Pfam" id="PF00496">
    <property type="entry name" value="SBP_bac_5"/>
    <property type="match status" value="1"/>
</dbReference>
<dbReference type="EMBL" id="SLUB01000088">
    <property type="protein sequence ID" value="THE09297.1"/>
    <property type="molecule type" value="Genomic_DNA"/>
</dbReference>
<protein>
    <recommendedName>
        <fullName evidence="1">Solute-binding protein family 5 domain-containing protein</fullName>
    </recommendedName>
</protein>
<dbReference type="PANTHER" id="PTHR30290:SF72">
    <property type="entry name" value="HTH-TYPE TRANSCRIPTIONAL REGULATOR SGRR"/>
    <property type="match status" value="1"/>
</dbReference>
<evidence type="ECO:0000259" key="1">
    <source>
        <dbReference type="Pfam" id="PF00496"/>
    </source>
</evidence>
<dbReference type="SUPFAM" id="SSF53850">
    <property type="entry name" value="Periplasmic binding protein-like II"/>
    <property type="match status" value="1"/>
</dbReference>
<name>A0A4S3PIS4_9BACI</name>